<keyword evidence="1" id="KW-0547">Nucleotide-binding</keyword>
<dbReference type="InterPro" id="IPR007111">
    <property type="entry name" value="NACHT_NTPase"/>
</dbReference>
<keyword evidence="2" id="KW-0067">ATP-binding</keyword>
<sequence length="941" mass="103665">MTALPGRAGLGRTTVSQALNGTGMPSEATVVALAVALGADAEPLLRLRARALTPTARVTTTDDVVPDPETRFENWYRHYLEQRYGQLSVIGLDLSRPERACWPLDAAYLSLELATPVHGVEPTGSRGGTVAGDRGLEVRVERAEQALAGQRRTLVRGLAGSGKTTLLQWLAVSTARRSLPPELNHLAECLPFVLPLRTLVRRGGLPAPHEYLTAVGCPRDGAQPANWADRALVDGRALLLIDGLDEVPRAQRTKTRQWLRELLAAYPQAALLVTTRPSAVPEGWLADGGFTELTVRPMSTRDVAVFVTRWHTAAATNATNAQERAHLTTLEETLKDTVRSQRDLARLTTTPLLCALVCALHRDRRGHLPHGRMALYEAALSMLMHRRDRERDIEEPEGLSLTEHQSVQLLQRLAYWLIRNGQTELDHDTARALIEVALPAMPHIARQADAVLTHLLARSGLLRQPTAETIDFVHRTFQDYLGAKAAIEARDIPLLVRHAHDDQWEDVLRMAVAHARPHERASLLRRLITRGDRTPKHRTRLHLLATACLEHATELDPAVREDVQQRTAALLPPRSDEEARTLAAVGPVILDLLPGPEGLEDDEAGAVVATAGRIGGDAALTVMKKFRASTDVRVQSALHADWSNFDTEDYAREVLAHASGAHYVTVRSAEQLTALRHLQAPTSVSLTGHLTSSEITRAIRPKELKSLSFFQNSVLDNLDFLLSYTSLTVVSFTKCPNVADLTPLAATPVTALTLFDCEVARIDDLRGLPHLKSLSIEWELPHWNLEVLPVGADLTNLWLGIRACEHLRTLEGITHWPNLTSLNLCGPVDGFSQISALPKLNYLMLQAGAGLSMFAELPPTPQINKLWLGKWRAEDDLATAARALPNLKQLTINCYDESRRVDLAPLRGMADLTINIHRAEDVLGTEHFPPGAITRYPRPRT</sequence>
<reference evidence="5 6" key="1">
    <citation type="submission" date="2018-03" db="EMBL/GenBank/DDBJ databases">
        <title>Streptomyces dioscori sp. nov., a novel endophytic actinobacterium isolated from bulbil of Dioscorea bulbifera L.</title>
        <authorList>
            <person name="Zhikuan W."/>
        </authorList>
    </citation>
    <scope>NUCLEOTIDE SEQUENCE [LARGE SCALE GENOMIC DNA]</scope>
    <source>
        <strain evidence="5 6">A217</strain>
    </source>
</reference>
<dbReference type="Proteomes" id="UP000240429">
    <property type="component" value="Unassembled WGS sequence"/>
</dbReference>
<dbReference type="PROSITE" id="PS50837">
    <property type="entry name" value="NACHT"/>
    <property type="match status" value="1"/>
</dbReference>
<feature type="domain" description="HTH cro/C1-type" evidence="4">
    <location>
        <begin position="7"/>
        <end position="44"/>
    </location>
</feature>
<comment type="caution">
    <text evidence="5">The sequence shown here is derived from an EMBL/GenBank/DDBJ whole genome shotgun (WGS) entry which is preliminary data.</text>
</comment>
<dbReference type="InterPro" id="IPR001387">
    <property type="entry name" value="Cro/C1-type_HTH"/>
</dbReference>
<evidence type="ECO:0000256" key="1">
    <source>
        <dbReference type="ARBA" id="ARBA00022741"/>
    </source>
</evidence>
<feature type="domain" description="NACHT" evidence="3">
    <location>
        <begin position="151"/>
        <end position="488"/>
    </location>
</feature>
<dbReference type="SUPFAM" id="SSF52058">
    <property type="entry name" value="L domain-like"/>
    <property type="match status" value="1"/>
</dbReference>
<dbReference type="PANTHER" id="PTHR46844:SF1">
    <property type="entry name" value="SLR5058 PROTEIN"/>
    <property type="match status" value="1"/>
</dbReference>
<dbReference type="PANTHER" id="PTHR46844">
    <property type="entry name" value="SLR5058 PROTEIN"/>
    <property type="match status" value="1"/>
</dbReference>
<protein>
    <submittedName>
        <fullName evidence="5">Uncharacterized protein</fullName>
    </submittedName>
</protein>
<dbReference type="SUPFAM" id="SSF52540">
    <property type="entry name" value="P-loop containing nucleoside triphosphate hydrolases"/>
    <property type="match status" value="1"/>
</dbReference>
<organism evidence="5 6">
    <name type="scientific">Streptomyces dioscori</name>
    <dbReference type="NCBI Taxonomy" id="2109333"/>
    <lineage>
        <taxon>Bacteria</taxon>
        <taxon>Bacillati</taxon>
        <taxon>Actinomycetota</taxon>
        <taxon>Actinomycetes</taxon>
        <taxon>Kitasatosporales</taxon>
        <taxon>Streptomycetaceae</taxon>
        <taxon>Streptomyces</taxon>
        <taxon>Streptomyces aurantiacus group</taxon>
    </lineage>
</organism>
<evidence type="ECO:0000256" key="2">
    <source>
        <dbReference type="ARBA" id="ARBA00022840"/>
    </source>
</evidence>
<dbReference type="AlphaFoldDB" id="A0A2P8QEF1"/>
<dbReference type="Pfam" id="PF05729">
    <property type="entry name" value="NACHT"/>
    <property type="match status" value="1"/>
</dbReference>
<name>A0A2P8QEF1_9ACTN</name>
<proteinExistence type="predicted"/>
<evidence type="ECO:0000259" key="3">
    <source>
        <dbReference type="PROSITE" id="PS50837"/>
    </source>
</evidence>
<keyword evidence="6" id="KW-1185">Reference proteome</keyword>
<evidence type="ECO:0000313" key="6">
    <source>
        <dbReference type="Proteomes" id="UP000240429"/>
    </source>
</evidence>
<dbReference type="Gene3D" id="3.80.10.10">
    <property type="entry name" value="Ribonuclease Inhibitor"/>
    <property type="match status" value="1"/>
</dbReference>
<dbReference type="GO" id="GO:0005524">
    <property type="term" value="F:ATP binding"/>
    <property type="evidence" value="ECO:0007669"/>
    <property type="project" value="UniProtKB-KW"/>
</dbReference>
<evidence type="ECO:0000313" key="5">
    <source>
        <dbReference type="EMBL" id="PSM44578.1"/>
    </source>
</evidence>
<dbReference type="EMBL" id="PYBJ01000002">
    <property type="protein sequence ID" value="PSM44578.1"/>
    <property type="molecule type" value="Genomic_DNA"/>
</dbReference>
<gene>
    <name evidence="5" type="ORF">C6Y14_05690</name>
</gene>
<accession>A0A2P8QEF1</accession>
<dbReference type="Gene3D" id="3.40.50.300">
    <property type="entry name" value="P-loop containing nucleotide triphosphate hydrolases"/>
    <property type="match status" value="1"/>
</dbReference>
<dbReference type="InterPro" id="IPR032675">
    <property type="entry name" value="LRR_dom_sf"/>
</dbReference>
<dbReference type="InterPro" id="IPR027417">
    <property type="entry name" value="P-loop_NTPase"/>
</dbReference>
<evidence type="ECO:0000259" key="4">
    <source>
        <dbReference type="PROSITE" id="PS50943"/>
    </source>
</evidence>
<dbReference type="OrthoDB" id="135105at2"/>
<dbReference type="PROSITE" id="PS50943">
    <property type="entry name" value="HTH_CROC1"/>
    <property type="match status" value="1"/>
</dbReference>